<dbReference type="EMBL" id="BT065768">
    <property type="protein sequence ID" value="ACN31644.1"/>
    <property type="molecule type" value="mRNA"/>
</dbReference>
<dbReference type="Proteomes" id="UP000007305">
    <property type="component" value="Chromosome 1"/>
</dbReference>
<feature type="compositionally biased region" description="Low complexity" evidence="1">
    <location>
        <begin position="52"/>
        <end position="85"/>
    </location>
</feature>
<reference evidence="3" key="3">
    <citation type="submission" date="2019-07" db="EMBL/GenBank/DDBJ databases">
        <authorList>
            <person name="Seetharam A."/>
            <person name="Woodhouse M."/>
            <person name="Cannon E."/>
        </authorList>
    </citation>
    <scope>NUCLEOTIDE SEQUENCE [LARGE SCALE GENOMIC DNA]</scope>
    <source>
        <strain evidence="3">cv. B73</strain>
    </source>
</reference>
<feature type="region of interest" description="Disordered" evidence="1">
    <location>
        <begin position="41"/>
        <end position="101"/>
    </location>
</feature>
<dbReference type="Gramene" id="Zm00001eb026800_T001">
    <property type="protein sequence ID" value="Zm00001eb026800_P001"/>
    <property type="gene ID" value="Zm00001eb026800"/>
</dbReference>
<name>C0PBU9_MAIZE</name>
<dbReference type="KEGG" id="zma:100382939"/>
<feature type="compositionally biased region" description="Low complexity" evidence="1">
    <location>
        <begin position="169"/>
        <end position="184"/>
    </location>
</feature>
<evidence type="ECO:0000313" key="4">
    <source>
        <dbReference type="Proteomes" id="UP000007305"/>
    </source>
</evidence>
<keyword evidence="4" id="KW-1185">Reference proteome</keyword>
<reference evidence="2" key="1">
    <citation type="journal article" date="2009" name="PLoS Genet.">
        <title>Sequencing, mapping, and analysis of 27,455 maize full-length cDNAs.</title>
        <authorList>
            <person name="Soderlund C."/>
            <person name="Descour A."/>
            <person name="Kudrna D."/>
            <person name="Bomhoff M."/>
            <person name="Boyd L."/>
            <person name="Currie J."/>
            <person name="Angelova A."/>
            <person name="Collura K."/>
            <person name="Wissotski M."/>
            <person name="Ashley E."/>
            <person name="Morrow D."/>
            <person name="Fernandes J."/>
            <person name="Walbot V."/>
            <person name="Yu Y."/>
        </authorList>
    </citation>
    <scope>NUCLEOTIDE SEQUENCE</scope>
    <source>
        <strain evidence="2">B73</strain>
    </source>
</reference>
<reference evidence="4" key="2">
    <citation type="submission" date="2015-12" db="EMBL/GenBank/DDBJ databases">
        <title>Update maize B73 reference genome by single molecule sequencing technologies.</title>
        <authorList>
            <consortium name="Maize Genome Sequencing Project"/>
            <person name="Ware D."/>
        </authorList>
    </citation>
    <scope>NUCLEOTIDE SEQUENCE [LARGE SCALE GENOMIC DNA]</scope>
    <source>
        <strain evidence="4">cv. B73</strain>
    </source>
</reference>
<sequence length="211" mass="22610">MASPKPQPISCFSLPRSLTSHRRSSLSRLWYSPGRALASQSQLGAPSAGSELLAPRLPPSARRSSPSLLGPRPAPAPSSSFLRAPGRSSALSRGTQNFPRTDLSHSRARCLLPMALGLYRAPSSCAPQFAPARRLLLCSLFCASVASLLRVAPWPSRPCRPELARSRSRPGSLLRSPRSPLSSSIAECSSCCCVLVAFVKLPWNCIRFSCG</sequence>
<accession>C0PBU9</accession>
<reference evidence="3" key="4">
    <citation type="submission" date="2021-05" db="UniProtKB">
        <authorList>
            <consortium name="EnsemblPlants"/>
        </authorList>
    </citation>
    <scope>IDENTIFICATION</scope>
    <source>
        <strain evidence="3">cv. B73</strain>
    </source>
</reference>
<dbReference type="GeneID" id="100382939"/>
<organism evidence="2">
    <name type="scientific">Zea mays</name>
    <name type="common">Maize</name>
    <dbReference type="NCBI Taxonomy" id="4577"/>
    <lineage>
        <taxon>Eukaryota</taxon>
        <taxon>Viridiplantae</taxon>
        <taxon>Streptophyta</taxon>
        <taxon>Embryophyta</taxon>
        <taxon>Tracheophyta</taxon>
        <taxon>Spermatophyta</taxon>
        <taxon>Magnoliopsida</taxon>
        <taxon>Liliopsida</taxon>
        <taxon>Poales</taxon>
        <taxon>Poaceae</taxon>
        <taxon>PACMAD clade</taxon>
        <taxon>Panicoideae</taxon>
        <taxon>Andropogonodae</taxon>
        <taxon>Andropogoneae</taxon>
        <taxon>Tripsacinae</taxon>
        <taxon>Zea</taxon>
    </lineage>
</organism>
<gene>
    <name evidence="3" type="primary">LOC100382939</name>
</gene>
<feature type="compositionally biased region" description="Polar residues" evidence="1">
    <location>
        <begin position="89"/>
        <end position="99"/>
    </location>
</feature>
<protein>
    <submittedName>
        <fullName evidence="2 3">Uncharacterized protein</fullName>
    </submittedName>
</protein>
<dbReference type="AlphaFoldDB" id="C0PBU9"/>
<dbReference type="RefSeq" id="NP_001169096.1">
    <property type="nucleotide sequence ID" value="NM_001175625.1"/>
</dbReference>
<dbReference type="EnsemblPlants" id="Zm00001eb026800_T001">
    <property type="protein sequence ID" value="Zm00001eb026800_P001"/>
    <property type="gene ID" value="Zm00001eb026800"/>
</dbReference>
<feature type="region of interest" description="Disordered" evidence="1">
    <location>
        <begin position="162"/>
        <end position="184"/>
    </location>
</feature>
<evidence type="ECO:0000313" key="2">
    <source>
        <dbReference type="EMBL" id="ACN31644.1"/>
    </source>
</evidence>
<evidence type="ECO:0000313" key="3">
    <source>
        <dbReference type="EnsemblPlants" id="Zm00001eb026800_P001"/>
    </source>
</evidence>
<feature type="region of interest" description="Disordered" evidence="1">
    <location>
        <begin position="1"/>
        <end position="21"/>
    </location>
</feature>
<evidence type="ECO:0000256" key="1">
    <source>
        <dbReference type="SAM" id="MobiDB-lite"/>
    </source>
</evidence>
<proteinExistence type="evidence at transcript level"/>